<dbReference type="InterPro" id="IPR000330">
    <property type="entry name" value="SNF2_N"/>
</dbReference>
<keyword evidence="5" id="KW-0863">Zinc-finger</keyword>
<dbReference type="GO" id="GO:0016787">
    <property type="term" value="F:hydrolase activity"/>
    <property type="evidence" value="ECO:0007669"/>
    <property type="project" value="UniProtKB-KW"/>
</dbReference>
<feature type="compositionally biased region" description="Polar residues" evidence="10">
    <location>
        <begin position="319"/>
        <end position="329"/>
    </location>
</feature>
<accession>A0A4V4IUJ8</accession>
<evidence type="ECO:0000256" key="2">
    <source>
        <dbReference type="ARBA" id="ARBA00022679"/>
    </source>
</evidence>
<name>A0A4V4IUJ8_AURPU</name>
<dbReference type="CDD" id="cd18793">
    <property type="entry name" value="SF2_C_SNF"/>
    <property type="match status" value="1"/>
</dbReference>
<dbReference type="GO" id="GO:0005524">
    <property type="term" value="F:ATP binding"/>
    <property type="evidence" value="ECO:0007669"/>
    <property type="project" value="UniProtKB-KW"/>
</dbReference>
<dbReference type="GO" id="GO:0008168">
    <property type="term" value="F:methyltransferase activity"/>
    <property type="evidence" value="ECO:0007669"/>
    <property type="project" value="UniProtKB-KW"/>
</dbReference>
<feature type="compositionally biased region" description="Polar residues" evidence="10">
    <location>
        <begin position="238"/>
        <end position="260"/>
    </location>
</feature>
<evidence type="ECO:0000313" key="12">
    <source>
        <dbReference type="EMBL" id="THW85777.1"/>
    </source>
</evidence>
<dbReference type="InterPro" id="IPR001525">
    <property type="entry name" value="C5_MeTfrase"/>
</dbReference>
<dbReference type="GO" id="GO:0005634">
    <property type="term" value="C:nucleus"/>
    <property type="evidence" value="ECO:0007669"/>
    <property type="project" value="TreeGrafter"/>
</dbReference>
<feature type="region of interest" description="Disordered" evidence="10">
    <location>
        <begin position="64"/>
        <end position="335"/>
    </location>
</feature>
<evidence type="ECO:0000256" key="4">
    <source>
        <dbReference type="ARBA" id="ARBA00022741"/>
    </source>
</evidence>
<comment type="similarity">
    <text evidence="9">Belongs to the class I-like SAM-binding methyltransferase superfamily. C5-methyltransferase family.</text>
</comment>
<evidence type="ECO:0000256" key="9">
    <source>
        <dbReference type="PROSITE-ProRule" id="PRU01016"/>
    </source>
</evidence>
<dbReference type="PANTHER" id="PTHR45626">
    <property type="entry name" value="TRANSCRIPTION TERMINATION FACTOR 2-RELATED"/>
    <property type="match status" value="1"/>
</dbReference>
<dbReference type="Gene3D" id="3.40.50.300">
    <property type="entry name" value="P-loop containing nucleotide triphosphate hydrolases"/>
    <property type="match status" value="2"/>
</dbReference>
<dbReference type="Pfam" id="PF00271">
    <property type="entry name" value="Helicase_C"/>
    <property type="match status" value="1"/>
</dbReference>
<keyword evidence="1 9" id="KW-0489">Methyltransferase</keyword>
<organism evidence="12 13">
    <name type="scientific">Aureobasidium pullulans</name>
    <name type="common">Black yeast</name>
    <name type="synonym">Pullularia pullulans</name>
    <dbReference type="NCBI Taxonomy" id="5580"/>
    <lineage>
        <taxon>Eukaryota</taxon>
        <taxon>Fungi</taxon>
        <taxon>Dikarya</taxon>
        <taxon>Ascomycota</taxon>
        <taxon>Pezizomycotina</taxon>
        <taxon>Dothideomycetes</taxon>
        <taxon>Dothideomycetidae</taxon>
        <taxon>Dothideales</taxon>
        <taxon>Saccotheciaceae</taxon>
        <taxon>Aureobasidium</taxon>
    </lineage>
</organism>
<keyword evidence="3" id="KW-0479">Metal-binding</keyword>
<dbReference type="PROSITE" id="PS51679">
    <property type="entry name" value="SAM_MT_C5"/>
    <property type="match status" value="1"/>
</dbReference>
<dbReference type="Pfam" id="PF00176">
    <property type="entry name" value="SNF2-rel_dom"/>
    <property type="match status" value="1"/>
</dbReference>
<dbReference type="GO" id="GO:0032259">
    <property type="term" value="P:methylation"/>
    <property type="evidence" value="ECO:0007669"/>
    <property type="project" value="UniProtKB-KW"/>
</dbReference>
<dbReference type="GO" id="GO:0006281">
    <property type="term" value="P:DNA repair"/>
    <property type="evidence" value="ECO:0007669"/>
    <property type="project" value="TreeGrafter"/>
</dbReference>
<dbReference type="InterPro" id="IPR001650">
    <property type="entry name" value="Helicase_C-like"/>
</dbReference>
<feature type="compositionally biased region" description="Basic and acidic residues" evidence="10">
    <location>
        <begin position="2103"/>
        <end position="2113"/>
    </location>
</feature>
<keyword evidence="4" id="KW-0547">Nucleotide-binding</keyword>
<evidence type="ECO:0000256" key="10">
    <source>
        <dbReference type="SAM" id="MobiDB-lite"/>
    </source>
</evidence>
<evidence type="ECO:0000256" key="8">
    <source>
        <dbReference type="ARBA" id="ARBA00022840"/>
    </source>
</evidence>
<feature type="compositionally biased region" description="Acidic residues" evidence="10">
    <location>
        <begin position="2114"/>
        <end position="2126"/>
    </location>
</feature>
<dbReference type="Proteomes" id="UP000304928">
    <property type="component" value="Unassembled WGS sequence"/>
</dbReference>
<dbReference type="InterPro" id="IPR014001">
    <property type="entry name" value="Helicase_ATP-bd"/>
</dbReference>
<dbReference type="EMBL" id="QZAR01000170">
    <property type="protein sequence ID" value="THW85777.1"/>
    <property type="molecule type" value="Genomic_DNA"/>
</dbReference>
<dbReference type="InterPro" id="IPR049730">
    <property type="entry name" value="SNF2/RAD54-like_C"/>
</dbReference>
<feature type="region of interest" description="Disordered" evidence="10">
    <location>
        <begin position="2079"/>
        <end position="2131"/>
    </location>
</feature>
<evidence type="ECO:0000256" key="3">
    <source>
        <dbReference type="ARBA" id="ARBA00022723"/>
    </source>
</evidence>
<keyword evidence="6" id="KW-0378">Hydrolase</keyword>
<evidence type="ECO:0000256" key="1">
    <source>
        <dbReference type="ARBA" id="ARBA00022603"/>
    </source>
</evidence>
<evidence type="ECO:0000256" key="5">
    <source>
        <dbReference type="ARBA" id="ARBA00022771"/>
    </source>
</evidence>
<sequence>MRVYYQSAVHLFTMARRRYTSYIQRPDSDDSDAEEHIFVGGKPSVDGGVRKRVGDIRFWLEDRENRRAKGERHRVNASASESDHNKEAQNSTLAKTTTTLKPKRRNTTTPRRILSHVEITAPAARKLHDPPTQFVTQQSSPPIDEPPLRPASPAMPPKKKKMAEAPSTARISKKGAGSSTAASALPPLAAPDLPTRRSRRTTVLVNYAEPELEDPIAKVSHRGQRRSHVQSEDDYSELETQGSMSSTMSLGESTTSSVENTSDETESEHGTASKKARANNGRARKPAQSAAGTDTPVEREEAVNVPGQKVKASRKSKSNMKNLASNQPKAVNKKAQPMSDIGDIFSDITNKSSKPIVRDPELNDDEPEIIDHITERTYKDVLDHLGGRRLRVATMCSGTESPLLALEMISEASKSLGLAELEYESVFSAEIVPFKQAYIERNFHPPIIFRDITEITHSKDGQATTAYGAKVDIPGNVDIVIAGTACVDFSNLNNNQKGLADRGESGDTFTAVLKYAEKYRPAMLVLENVFGAPWDDMLARYEAIGYLSAGVLVDTKNFYLPQTRQRGYMVCYDKERIHASEAENQPMEELMKRTFYERMQDFRRHASSPVSEFLLSNDDAIVIRSKQRMARQSALDSTLRDVDWAKCEIRHIKYRKTMNLGIARPLTEWQESGTLVLPENCDLDWFRKQVERVWDFIDMSFLRRAVTIHKKPTIKSKPSKNANKPKTKNAMNPETKDSETSSPETKSVPGYDGQYKTRVWDVSQNIDRFTDTAPFGIAPCLTPSGNFYLPDRGGPLTHSECLILQGLPLGRISFTTETERNVQDLAGNAMSTTVVGSAILSALISGFEILDKPSHAQFGNENSVFETKITADEELGPFQLTSQAALHKIDMQKLLEAAAKSASMCVCEGQVGTTEKPIQTCSGCGHTSCIACGIKPSHEYHTLPNSDREHPEHFIREWRSQIPMLVQFVGIQQVLRIVEEALKVRGGNTKKYDKERSLKKQYANAVADAVQTPLTFSGFRRASSWILTYESNFARLELVLNSKHPKWKLYAKPSNALQGDNEVRTFLEEPIATTQALGDSFLGAKWQWRVFELATNSIRQLTIEGVSKEGEEGKVPSWAARLGLPKHLHEQVFTELDVTVLSPPLPDGVDIEGRYRLLQNCGTACESLYKRIQPTSNTKMFLFLDPARIGNPKDDGFVFASDPSKMQYDQVREVVARLDAKWRPENLTKLNASSQVAVHLNGESAEEDSCSLAALDVSSSICLNENSLLNSECKSAKAVATLQFDLPSSVDDKSLARFQGLQSIAPDNKTFFKTFGWAMEPLRQNHCFSGAHDLHGDIKCTECAPTLPEVRWRIFMNGTKAPELRAYEDPETARRYEKAIKERAEPFLIESDLRGKSVTLKVGINILTLCERAVGKLSRLTDIPGSVSWNLDTNWLDEAAENLPAFTLRNNRNEDESADGMLQNNTELFPIQKKSLTWMKNQERDSGQVFDLKETEEALLPYLGWRLEAQASARIHVKGGILADHAGFGKTITSLALIQSEFSEKSSADHIKAGMRNQSIDIEEDGKQVKLHKLAATLVICPPNLVHQWEGEIELLLGREYSSGRLVVINKADELIKKTVEEFEAARIILVSNKVLSSKRYRDHLAMFAAIPEYNGNKSRALQSWLKDAASRAQKHLQMRKEVDSELFKQQLKKRYEDILNDQKYREFAEQSKRVKGKQYLAQQEKMSGKLKYAEIEQLKDEQLDTTNAPECALLHMFHFNRLIVDEFSYSEGDDLVAYCSLTADKRWALSATPRMKDTYDVSRMARFLDLNLPIGASAPGLLSNANMTALRKDMTNLEQFETFRELPSRTSQEKIHTLAQDFLNTFVRQNVLAFDDKPYRDIIVPVVLHADHRLVYTDLSQKLNSQDMRIRKGDFKGRLRVMPGLSTAEEALVSTAAIFDPKKRLLTVDENTKATKTPKPSHRKANVLDDDRSSDAGEQTTGDLTVESVINDVGLGLEALSKQRETDHKEARDVLKASLKKCSKRAQDAKLKDFEEWLQNIVSTKSLGDWSVTKEVVKMSGLSLSKLGIESAETCASDEASLSAPEDENMTGAQKSAKRKRSEIEVASKDTEGEVDEGDGITADAEDAKESGKLKTLKDAMSIAIRDVRSYLNAERTLRFVKHAEQHVHSRHDPSKRLTCNVENCKGAVTDADDLDVSAACGHVLCADCIDDSRKQLGICPVSVCGKEVHSFNLLRLGKLGDSVKSAYGNKVEKVIQLLKTVVPEDDQVILFVQFEDQIKELTNALESESITYYKTNQDTGMTLRQFQAHNDNEAEHVNRKKVLILNSDSESAAGANLTGANHVIFFSPLIKTTQYEYEAQMAQAIGRVRRHKQNKPIFVYRIVALDTIDVDILEHRERNTKVLEEMQESDTSQMQVDGTDFEGAYKKSGQAKPCVPDKMQLIRDVDGKIKLVPRKMLLAFGKGNKAIFETEKRIMGYEKFNNLLKFSRAFTQDD</sequence>
<dbReference type="SUPFAM" id="SSF53335">
    <property type="entry name" value="S-adenosyl-L-methionine-dependent methyltransferases"/>
    <property type="match status" value="1"/>
</dbReference>
<evidence type="ECO:0000256" key="6">
    <source>
        <dbReference type="ARBA" id="ARBA00022801"/>
    </source>
</evidence>
<dbReference type="PROSITE" id="PS51194">
    <property type="entry name" value="HELICASE_CTER"/>
    <property type="match status" value="1"/>
</dbReference>
<feature type="domain" description="Helicase C-terminal" evidence="11">
    <location>
        <begin position="2255"/>
        <end position="2431"/>
    </location>
</feature>
<proteinExistence type="inferred from homology"/>
<dbReference type="InterPro" id="IPR017907">
    <property type="entry name" value="Znf_RING_CS"/>
</dbReference>
<dbReference type="GO" id="GO:0008094">
    <property type="term" value="F:ATP-dependent activity, acting on DNA"/>
    <property type="evidence" value="ECO:0007669"/>
    <property type="project" value="TreeGrafter"/>
</dbReference>
<keyword evidence="8" id="KW-0067">ATP-binding</keyword>
<feature type="compositionally biased region" description="Basic and acidic residues" evidence="10">
    <location>
        <begin position="1967"/>
        <end position="1976"/>
    </location>
</feature>
<keyword evidence="2 9" id="KW-0808">Transferase</keyword>
<comment type="caution">
    <text evidence="12">The sequence shown here is derived from an EMBL/GenBank/DDBJ whole genome shotgun (WGS) entry which is preliminary data.</text>
</comment>
<reference evidence="12 13" key="1">
    <citation type="submission" date="2018-10" db="EMBL/GenBank/DDBJ databases">
        <title>Fifty Aureobasidium pullulans genomes reveal a recombining polyextremotolerant generalist.</title>
        <authorList>
            <person name="Gostincar C."/>
            <person name="Turk M."/>
            <person name="Zajc J."/>
            <person name="Gunde-Cimerman N."/>
        </authorList>
    </citation>
    <scope>NUCLEOTIDE SEQUENCE [LARGE SCALE GENOMIC DNA]</scope>
    <source>
        <strain evidence="12 13">EXF-10507</strain>
    </source>
</reference>
<dbReference type="SMART" id="SM00487">
    <property type="entry name" value="DEXDc"/>
    <property type="match status" value="1"/>
</dbReference>
<keyword evidence="9" id="KW-0949">S-adenosyl-L-methionine</keyword>
<keyword evidence="7" id="KW-0862">Zinc</keyword>
<evidence type="ECO:0000259" key="11">
    <source>
        <dbReference type="PROSITE" id="PS51194"/>
    </source>
</evidence>
<feature type="region of interest" description="Disordered" evidence="10">
    <location>
        <begin position="712"/>
        <end position="752"/>
    </location>
</feature>
<protein>
    <recommendedName>
        <fullName evidence="11">Helicase C-terminal domain-containing protein</fullName>
    </recommendedName>
</protein>
<dbReference type="PANTHER" id="PTHR45626:SF26">
    <property type="entry name" value="FAMILY HELICASE, PUTATIVE (AFU_ORTHOLOGUE AFUA_2G09120)-RELATED"/>
    <property type="match status" value="1"/>
</dbReference>
<feature type="compositionally biased region" description="Low complexity" evidence="10">
    <location>
        <begin position="174"/>
        <end position="193"/>
    </location>
</feature>
<feature type="compositionally biased region" description="Pro residues" evidence="10">
    <location>
        <begin position="143"/>
        <end position="156"/>
    </location>
</feature>
<gene>
    <name evidence="12" type="ORF">D6D15_07851</name>
</gene>
<dbReference type="Gene3D" id="3.40.50.150">
    <property type="entry name" value="Vaccinia Virus protein VP39"/>
    <property type="match status" value="1"/>
</dbReference>
<feature type="region of interest" description="Disordered" evidence="10">
    <location>
        <begin position="1950"/>
        <end position="1981"/>
    </location>
</feature>
<dbReference type="Pfam" id="PF00145">
    <property type="entry name" value="DNA_methylase"/>
    <property type="match status" value="1"/>
</dbReference>
<dbReference type="InterPro" id="IPR027417">
    <property type="entry name" value="P-loop_NTPase"/>
</dbReference>
<evidence type="ECO:0000256" key="7">
    <source>
        <dbReference type="ARBA" id="ARBA00022833"/>
    </source>
</evidence>
<evidence type="ECO:0000313" key="13">
    <source>
        <dbReference type="Proteomes" id="UP000304928"/>
    </source>
</evidence>
<feature type="compositionally biased region" description="Basic residues" evidence="10">
    <location>
        <begin position="272"/>
        <end position="285"/>
    </location>
</feature>
<feature type="compositionally biased region" description="Basic residues" evidence="10">
    <location>
        <begin position="712"/>
        <end position="727"/>
    </location>
</feature>
<feature type="active site" evidence="9">
    <location>
        <position position="486"/>
    </location>
</feature>
<dbReference type="InterPro" id="IPR029063">
    <property type="entry name" value="SAM-dependent_MTases_sf"/>
</dbReference>
<dbReference type="SUPFAM" id="SSF52540">
    <property type="entry name" value="P-loop containing nucleoside triphosphate hydrolases"/>
    <property type="match status" value="2"/>
</dbReference>
<dbReference type="PROSITE" id="PS00518">
    <property type="entry name" value="ZF_RING_1"/>
    <property type="match status" value="1"/>
</dbReference>
<dbReference type="GO" id="GO:0008270">
    <property type="term" value="F:zinc ion binding"/>
    <property type="evidence" value="ECO:0007669"/>
    <property type="project" value="UniProtKB-KW"/>
</dbReference>
<feature type="compositionally biased region" description="Basic residues" evidence="10">
    <location>
        <begin position="219"/>
        <end position="228"/>
    </location>
</feature>
<dbReference type="InterPro" id="IPR050628">
    <property type="entry name" value="SNF2_RAD54_helicase_TF"/>
</dbReference>